<proteinExistence type="predicted"/>
<keyword evidence="4" id="KW-1185">Reference proteome</keyword>
<comment type="caution">
    <text evidence="3">The sequence shown here is derived from an EMBL/GenBank/DDBJ whole genome shotgun (WGS) entry which is preliminary data.</text>
</comment>
<dbReference type="EMBL" id="BMIB01000004">
    <property type="protein sequence ID" value="GGH78545.1"/>
    <property type="molecule type" value="Genomic_DNA"/>
</dbReference>
<dbReference type="RefSeq" id="WP_188956898.1">
    <property type="nucleotide sequence ID" value="NZ_BMIB01000004.1"/>
</dbReference>
<evidence type="ECO:0000256" key="2">
    <source>
        <dbReference type="SAM" id="Phobius"/>
    </source>
</evidence>
<keyword evidence="2" id="KW-0472">Membrane</keyword>
<feature type="compositionally biased region" description="Polar residues" evidence="1">
    <location>
        <begin position="181"/>
        <end position="197"/>
    </location>
</feature>
<feature type="region of interest" description="Disordered" evidence="1">
    <location>
        <begin position="37"/>
        <end position="58"/>
    </location>
</feature>
<keyword evidence="2" id="KW-1133">Transmembrane helix</keyword>
<dbReference type="AlphaFoldDB" id="A0A917J214"/>
<feature type="transmembrane region" description="Helical" evidence="2">
    <location>
        <begin position="60"/>
        <end position="77"/>
    </location>
</feature>
<feature type="region of interest" description="Disordered" evidence="1">
    <location>
        <begin position="161"/>
        <end position="197"/>
    </location>
</feature>
<protein>
    <submittedName>
        <fullName evidence="3">Uncharacterized protein</fullName>
    </submittedName>
</protein>
<sequence length="197" mass="21231">MNEQPLYEQQIASKLEQLPVPDMADAIWLRIKDQLDADMPTGGHTPPPPPSPRSTGRGKLGLLSVIIVSLVLIYLITPKKQKHSPARHRTPADTSSLFIAPTVPPPGQQLPEKRKEPVRSLPAQRHDTAASVLPTITTPVQQDSIVITPPVIPPVVIPPAAAPVKKDSLPPKKKPRGVQGISDSSYKIVPKNNTNAG</sequence>
<organism evidence="3 4">
    <name type="scientific">Filimonas zeae</name>
    <dbReference type="NCBI Taxonomy" id="1737353"/>
    <lineage>
        <taxon>Bacteria</taxon>
        <taxon>Pseudomonadati</taxon>
        <taxon>Bacteroidota</taxon>
        <taxon>Chitinophagia</taxon>
        <taxon>Chitinophagales</taxon>
        <taxon>Chitinophagaceae</taxon>
        <taxon>Filimonas</taxon>
    </lineage>
</organism>
<evidence type="ECO:0000313" key="4">
    <source>
        <dbReference type="Proteomes" id="UP000627292"/>
    </source>
</evidence>
<evidence type="ECO:0000313" key="3">
    <source>
        <dbReference type="EMBL" id="GGH78545.1"/>
    </source>
</evidence>
<accession>A0A917J214</accession>
<keyword evidence="2" id="KW-0812">Transmembrane</keyword>
<reference evidence="3" key="2">
    <citation type="submission" date="2020-09" db="EMBL/GenBank/DDBJ databases">
        <authorList>
            <person name="Sun Q."/>
            <person name="Zhou Y."/>
        </authorList>
    </citation>
    <scope>NUCLEOTIDE SEQUENCE</scope>
    <source>
        <strain evidence="3">CGMCC 1.15290</strain>
    </source>
</reference>
<feature type="region of interest" description="Disordered" evidence="1">
    <location>
        <begin position="81"/>
        <end position="114"/>
    </location>
</feature>
<name>A0A917J214_9BACT</name>
<evidence type="ECO:0000256" key="1">
    <source>
        <dbReference type="SAM" id="MobiDB-lite"/>
    </source>
</evidence>
<reference evidence="3" key="1">
    <citation type="journal article" date="2014" name="Int. J. Syst. Evol. Microbiol.">
        <title>Complete genome sequence of Corynebacterium casei LMG S-19264T (=DSM 44701T), isolated from a smear-ripened cheese.</title>
        <authorList>
            <consortium name="US DOE Joint Genome Institute (JGI-PGF)"/>
            <person name="Walter F."/>
            <person name="Albersmeier A."/>
            <person name="Kalinowski J."/>
            <person name="Ruckert C."/>
        </authorList>
    </citation>
    <scope>NUCLEOTIDE SEQUENCE</scope>
    <source>
        <strain evidence="3">CGMCC 1.15290</strain>
    </source>
</reference>
<dbReference type="Proteomes" id="UP000627292">
    <property type="component" value="Unassembled WGS sequence"/>
</dbReference>
<gene>
    <name evidence="3" type="ORF">GCM10011379_46610</name>
</gene>